<dbReference type="FunFam" id="3.30.420.10:FF:000003">
    <property type="entry name" value="Oligoribonuclease"/>
    <property type="match status" value="1"/>
</dbReference>
<keyword evidence="2" id="KW-0540">Nuclease</keyword>
<dbReference type="NCBIfam" id="NF003765">
    <property type="entry name" value="PRK05359.1"/>
    <property type="match status" value="1"/>
</dbReference>
<dbReference type="Proteomes" id="UP001165120">
    <property type="component" value="Unassembled WGS sequence"/>
</dbReference>
<dbReference type="CDD" id="cd06135">
    <property type="entry name" value="Orn"/>
    <property type="match status" value="1"/>
</dbReference>
<evidence type="ECO:0000313" key="7">
    <source>
        <dbReference type="EMBL" id="GME67655.1"/>
    </source>
</evidence>
<dbReference type="InterPro" id="IPR022894">
    <property type="entry name" value="Oligoribonuclease"/>
</dbReference>
<gene>
    <name evidence="7" type="ORF">Cboi02_000103800</name>
</gene>
<protein>
    <submittedName>
        <fullName evidence="7">Unnamed protein product</fullName>
    </submittedName>
</protein>
<dbReference type="InterPro" id="IPR012337">
    <property type="entry name" value="RNaseH-like_sf"/>
</dbReference>
<dbReference type="SMART" id="SM00479">
    <property type="entry name" value="EXOIII"/>
    <property type="match status" value="1"/>
</dbReference>
<evidence type="ECO:0000313" key="8">
    <source>
        <dbReference type="Proteomes" id="UP001165120"/>
    </source>
</evidence>
<keyword evidence="4" id="KW-0269">Exonuclease</keyword>
<keyword evidence="8" id="KW-1185">Reference proteome</keyword>
<evidence type="ECO:0000256" key="2">
    <source>
        <dbReference type="ARBA" id="ARBA00022722"/>
    </source>
</evidence>
<evidence type="ECO:0000256" key="5">
    <source>
        <dbReference type="SAM" id="MobiDB-lite"/>
    </source>
</evidence>
<organism evidence="7 8">
    <name type="scientific">Candida boidinii</name>
    <name type="common">Yeast</name>
    <dbReference type="NCBI Taxonomy" id="5477"/>
    <lineage>
        <taxon>Eukaryota</taxon>
        <taxon>Fungi</taxon>
        <taxon>Dikarya</taxon>
        <taxon>Ascomycota</taxon>
        <taxon>Saccharomycotina</taxon>
        <taxon>Pichiomycetes</taxon>
        <taxon>Pichiales</taxon>
        <taxon>Pichiaceae</taxon>
        <taxon>Ogataea</taxon>
        <taxon>Ogataea/Candida clade</taxon>
    </lineage>
</organism>
<evidence type="ECO:0000256" key="4">
    <source>
        <dbReference type="ARBA" id="ARBA00022839"/>
    </source>
</evidence>
<dbReference type="InterPro" id="IPR036397">
    <property type="entry name" value="RNaseH_sf"/>
</dbReference>
<dbReference type="GO" id="GO:0000175">
    <property type="term" value="F:3'-5'-RNA exonuclease activity"/>
    <property type="evidence" value="ECO:0007669"/>
    <property type="project" value="InterPro"/>
</dbReference>
<evidence type="ECO:0000256" key="3">
    <source>
        <dbReference type="ARBA" id="ARBA00022801"/>
    </source>
</evidence>
<feature type="region of interest" description="Disordered" evidence="5">
    <location>
        <begin position="314"/>
        <end position="345"/>
    </location>
</feature>
<dbReference type="Gene3D" id="3.30.420.10">
    <property type="entry name" value="Ribonuclease H-like superfamily/Ribonuclease H"/>
    <property type="match status" value="1"/>
</dbReference>
<dbReference type="PANTHER" id="PTHR11046:SF0">
    <property type="entry name" value="OLIGORIBONUCLEASE, MITOCHONDRIAL"/>
    <property type="match status" value="1"/>
</dbReference>
<dbReference type="Pfam" id="PF00929">
    <property type="entry name" value="RNase_T"/>
    <property type="match status" value="1"/>
</dbReference>
<reference evidence="7" key="1">
    <citation type="submission" date="2023-04" db="EMBL/GenBank/DDBJ databases">
        <title>Candida boidinii NBRC 10035.</title>
        <authorList>
            <person name="Ichikawa N."/>
            <person name="Sato H."/>
            <person name="Tonouchi N."/>
        </authorList>
    </citation>
    <scope>NUCLEOTIDE SEQUENCE</scope>
    <source>
        <strain evidence="7">NBRC 10035</strain>
    </source>
</reference>
<proteinExistence type="inferred from homology"/>
<dbReference type="GO" id="GO:0005739">
    <property type="term" value="C:mitochondrion"/>
    <property type="evidence" value="ECO:0007669"/>
    <property type="project" value="TreeGrafter"/>
</dbReference>
<evidence type="ECO:0000256" key="1">
    <source>
        <dbReference type="ARBA" id="ARBA00009921"/>
    </source>
</evidence>
<comment type="similarity">
    <text evidence="1">Belongs to the oligoribonuclease family.</text>
</comment>
<dbReference type="PANTHER" id="PTHR11046">
    <property type="entry name" value="OLIGORIBONUCLEASE, MITOCHONDRIAL"/>
    <property type="match status" value="1"/>
</dbReference>
<feature type="compositionally biased region" description="Low complexity" evidence="5">
    <location>
        <begin position="319"/>
        <end position="339"/>
    </location>
</feature>
<comment type="caution">
    <text evidence="7">The sequence shown here is derived from an EMBL/GenBank/DDBJ whole genome shotgun (WGS) entry which is preliminary data.</text>
</comment>
<name>A0A9W6SUW2_CANBO</name>
<dbReference type="SUPFAM" id="SSF53098">
    <property type="entry name" value="Ribonuclease H-like"/>
    <property type="match status" value="1"/>
</dbReference>
<evidence type="ECO:0000259" key="6">
    <source>
        <dbReference type="SMART" id="SM00479"/>
    </source>
</evidence>
<dbReference type="EMBL" id="BSXN01000219">
    <property type="protein sequence ID" value="GME67655.1"/>
    <property type="molecule type" value="Genomic_DNA"/>
</dbReference>
<dbReference type="GO" id="GO:0003676">
    <property type="term" value="F:nucleic acid binding"/>
    <property type="evidence" value="ECO:0007669"/>
    <property type="project" value="InterPro"/>
</dbReference>
<dbReference type="AlphaFoldDB" id="A0A9W6SUW2"/>
<dbReference type="InterPro" id="IPR013520">
    <property type="entry name" value="Ribonucl_H"/>
</dbReference>
<accession>A0A9W6SUW2</accession>
<sequence>MFYTVKNILNSTKRLQSQICKDTILRSSHSTRSLKSLESYNYNNNRPGSSNMFSFLGLFNKSNKRDITTTTDDVKTNKKRKLDEVVESKKLKASDIILKEESDLKALREFKPDAVKKYDRLKPIIWIDCEMTGLDFKNDHIIEICCIITDKNLNIIDEEGYESVIHYPKEVMDSMNQWCIDHHGDSGLTEKVIKSEKKLKQVEEELFEYISKYVNKGVGILAGNSVHMDRLFMLHEMPKVIDYMTYRIIDVSSIMEVSRRHNTKLHSLLPSKVTAHTAKSDILESIAHLKFYYDFYLKSPNEIDTDAVVAKHGVKENNSRYNNKNNNNNNSNNNNNNNNTAAESK</sequence>
<keyword evidence="3" id="KW-0378">Hydrolase</keyword>
<feature type="domain" description="Exonuclease" evidence="6">
    <location>
        <begin position="123"/>
        <end position="298"/>
    </location>
</feature>